<sequence length="261" mass="29274">MAEKNNEQIDIFKELGIEQINENTQKYYSIMAYGKSGTGKTTLATRENNAFIIDVHEDGTRVTKKGFVKKVDTYNSFRKIVANIDKIIEGARNRGVPVDVVVIETAQKLRDITLAHVLQINAVPKARIQDYGETSKLIVNSIRHLLKLKDKLGFHVVITGHEGLNSEDKDENGNIINPRISIEVQAAIHNNLVTQFDIIGHTFIEDHTDEDGNSTHDYVFSVEPSNLYTTKVRHNPEITINNPNIKNASISKIVDMAQNGN</sequence>
<accession>A0AB36BG27</accession>
<comment type="caution">
    <text evidence="1">The sequence shown here is derived from an EMBL/GenBank/DDBJ whole genome shotgun (WGS) entry which is preliminary data.</text>
</comment>
<evidence type="ECO:0000313" key="2">
    <source>
        <dbReference type="Proteomes" id="UP000481807"/>
    </source>
</evidence>
<protein>
    <recommendedName>
        <fullName evidence="3">AAA family ATPase</fullName>
    </recommendedName>
</protein>
<dbReference type="AlphaFoldDB" id="A0AB36BG27"/>
<dbReference type="Pfam" id="PF13479">
    <property type="entry name" value="AAA_24"/>
    <property type="match status" value="1"/>
</dbReference>
<dbReference type="RefSeq" id="WP_046464322.1">
    <property type="nucleotide sequence ID" value="NZ_CP033098.1"/>
</dbReference>
<dbReference type="InterPro" id="IPR027417">
    <property type="entry name" value="P-loop_NTPase"/>
</dbReference>
<dbReference type="Proteomes" id="UP000481807">
    <property type="component" value="Unassembled WGS sequence"/>
</dbReference>
<dbReference type="SUPFAM" id="SSF52540">
    <property type="entry name" value="P-loop containing nucleoside triphosphate hydrolases"/>
    <property type="match status" value="1"/>
</dbReference>
<evidence type="ECO:0000313" key="1">
    <source>
        <dbReference type="EMBL" id="NBH29985.1"/>
    </source>
</evidence>
<organism evidence="1 2">
    <name type="scientific">Staphylococcus warneri</name>
    <dbReference type="NCBI Taxonomy" id="1292"/>
    <lineage>
        <taxon>Bacteria</taxon>
        <taxon>Bacillati</taxon>
        <taxon>Bacillota</taxon>
        <taxon>Bacilli</taxon>
        <taxon>Bacillales</taxon>
        <taxon>Staphylococcaceae</taxon>
        <taxon>Staphylococcus</taxon>
    </lineage>
</organism>
<proteinExistence type="predicted"/>
<reference evidence="1 2" key="1">
    <citation type="submission" date="2018-08" db="EMBL/GenBank/DDBJ databases">
        <title>Murine metabolic-syndrome-specific gut microbial biobank.</title>
        <authorList>
            <person name="Liu C."/>
        </authorList>
    </citation>
    <scope>NUCLEOTIDE SEQUENCE [LARGE SCALE GENOMIC DNA]</scope>
    <source>
        <strain evidence="1 2">1XD21-27</strain>
    </source>
</reference>
<gene>
    <name evidence="1" type="ORF">D3Z30_03210</name>
</gene>
<evidence type="ECO:0008006" key="3">
    <source>
        <dbReference type="Google" id="ProtNLM"/>
    </source>
</evidence>
<dbReference type="EMBL" id="QXWP01000002">
    <property type="protein sequence ID" value="NBH29985.1"/>
    <property type="molecule type" value="Genomic_DNA"/>
</dbReference>
<name>A0AB36BG27_STAWA</name>